<accession>A0A3A8P7F5</accession>
<comment type="caution">
    <text evidence="1">The sequence shown here is derived from an EMBL/GenBank/DDBJ whole genome shotgun (WGS) entry which is preliminary data.</text>
</comment>
<dbReference type="RefSeq" id="WP_120623607.1">
    <property type="nucleotide sequence ID" value="NZ_RAWG01000007.1"/>
</dbReference>
<evidence type="ECO:0008006" key="3">
    <source>
        <dbReference type="Google" id="ProtNLM"/>
    </source>
</evidence>
<name>A0A3A8P7F5_9BACT</name>
<evidence type="ECO:0000313" key="1">
    <source>
        <dbReference type="EMBL" id="RKH47694.1"/>
    </source>
</evidence>
<dbReference type="Proteomes" id="UP000273405">
    <property type="component" value="Unassembled WGS sequence"/>
</dbReference>
<keyword evidence="2" id="KW-1185">Reference proteome</keyword>
<dbReference type="EMBL" id="RAWG01000007">
    <property type="protein sequence ID" value="RKH47694.1"/>
    <property type="molecule type" value="Genomic_DNA"/>
</dbReference>
<dbReference type="PROSITE" id="PS51257">
    <property type="entry name" value="PROKAR_LIPOPROTEIN"/>
    <property type="match status" value="1"/>
</dbReference>
<dbReference type="OrthoDB" id="5511047at2"/>
<dbReference type="AlphaFoldDB" id="A0A3A8P7F5"/>
<evidence type="ECO:0000313" key="2">
    <source>
        <dbReference type="Proteomes" id="UP000273405"/>
    </source>
</evidence>
<gene>
    <name evidence="1" type="ORF">D7X12_02210</name>
</gene>
<sequence length="200" mass="20493">MKKFTRAVCLGSALVFSACGGPEPVEEGEALGQQSASLTTASSQGCTYDVSTVLVTESPAAHDVVLTRLGGTGCSLPTGASVVVARVVKDRPSSLALVGNSLGLAVGFVMRTGPLEPARYKYALRHVNPTTLGTVRHADFLCDHGTGDIYTGTVSLSGGGTGVSVSGTKTGLINGQAGNYYTASFTNFFTSTTPPTFTVY</sequence>
<protein>
    <recommendedName>
        <fullName evidence="3">Lipoprotein</fullName>
    </recommendedName>
</protein>
<proteinExistence type="predicted"/>
<reference evidence="2" key="1">
    <citation type="submission" date="2018-09" db="EMBL/GenBank/DDBJ databases">
        <authorList>
            <person name="Livingstone P.G."/>
            <person name="Whitworth D.E."/>
        </authorList>
    </citation>
    <scope>NUCLEOTIDE SEQUENCE [LARGE SCALE GENOMIC DNA]</scope>
    <source>
        <strain evidence="2">CA040B</strain>
    </source>
</reference>
<organism evidence="1 2">
    <name type="scientific">Corallococcus sicarius</name>
    <dbReference type="NCBI Taxonomy" id="2316726"/>
    <lineage>
        <taxon>Bacteria</taxon>
        <taxon>Pseudomonadati</taxon>
        <taxon>Myxococcota</taxon>
        <taxon>Myxococcia</taxon>
        <taxon>Myxococcales</taxon>
        <taxon>Cystobacterineae</taxon>
        <taxon>Myxococcaceae</taxon>
        <taxon>Corallococcus</taxon>
    </lineage>
</organism>